<dbReference type="Gene3D" id="1.10.540.10">
    <property type="entry name" value="Acyl-CoA dehydrogenase/oxidase, N-terminal domain"/>
    <property type="match status" value="2"/>
</dbReference>
<dbReference type="Gene3D" id="1.20.140.10">
    <property type="entry name" value="Butyryl-CoA Dehydrogenase, subunit A, domain 3"/>
    <property type="match status" value="2"/>
</dbReference>
<dbReference type="Pfam" id="PF02771">
    <property type="entry name" value="Acyl-CoA_dh_N"/>
    <property type="match status" value="2"/>
</dbReference>
<reference evidence="9 10" key="1">
    <citation type="submission" date="2024-10" db="EMBL/GenBank/DDBJ databases">
        <title>The Natural Products Discovery Center: Release of the First 8490 Sequenced Strains for Exploring Actinobacteria Biosynthetic Diversity.</title>
        <authorList>
            <person name="Kalkreuter E."/>
            <person name="Kautsar S.A."/>
            <person name="Yang D."/>
            <person name="Bader C.D."/>
            <person name="Teijaro C.N."/>
            <person name="Fluegel L."/>
            <person name="Davis C.M."/>
            <person name="Simpson J.R."/>
            <person name="Lauterbach L."/>
            <person name="Steele A.D."/>
            <person name="Gui C."/>
            <person name="Meng S."/>
            <person name="Li G."/>
            <person name="Viehrig K."/>
            <person name="Ye F."/>
            <person name="Su P."/>
            <person name="Kiefer A.F."/>
            <person name="Nichols A."/>
            <person name="Cepeda A.J."/>
            <person name="Yan W."/>
            <person name="Fan B."/>
            <person name="Jiang Y."/>
            <person name="Adhikari A."/>
            <person name="Zheng C.-J."/>
            <person name="Schuster L."/>
            <person name="Cowan T.M."/>
            <person name="Smanski M.J."/>
            <person name="Chevrette M.G."/>
            <person name="De Carvalho L.P.S."/>
            <person name="Shen B."/>
        </authorList>
    </citation>
    <scope>NUCLEOTIDE SEQUENCE [LARGE SCALE GENOMIC DNA]</scope>
    <source>
        <strain evidence="9 10">NPDC004119</strain>
    </source>
</reference>
<dbReference type="Gene3D" id="2.40.110.10">
    <property type="entry name" value="Butyryl-CoA Dehydrogenase, subunit A, domain 2"/>
    <property type="match status" value="2"/>
</dbReference>
<dbReference type="Proteomes" id="UP001601442">
    <property type="component" value="Unassembled WGS sequence"/>
</dbReference>
<evidence type="ECO:0000259" key="6">
    <source>
        <dbReference type="Pfam" id="PF00441"/>
    </source>
</evidence>
<dbReference type="InterPro" id="IPR006091">
    <property type="entry name" value="Acyl-CoA_Oxase/DH_mid-dom"/>
</dbReference>
<keyword evidence="5 9" id="KW-0560">Oxidoreductase</keyword>
<dbReference type="InterPro" id="IPR046373">
    <property type="entry name" value="Acyl-CoA_Oxase/DH_mid-dom_sf"/>
</dbReference>
<evidence type="ECO:0000313" key="9">
    <source>
        <dbReference type="EMBL" id="MFF0499930.1"/>
    </source>
</evidence>
<evidence type="ECO:0000259" key="7">
    <source>
        <dbReference type="Pfam" id="PF02770"/>
    </source>
</evidence>
<comment type="cofactor">
    <cofactor evidence="1">
        <name>FAD</name>
        <dbReference type="ChEBI" id="CHEBI:57692"/>
    </cofactor>
</comment>
<dbReference type="GO" id="GO:0016491">
    <property type="term" value="F:oxidoreductase activity"/>
    <property type="evidence" value="ECO:0007669"/>
    <property type="project" value="UniProtKB-KW"/>
</dbReference>
<dbReference type="InterPro" id="IPR037069">
    <property type="entry name" value="AcylCoA_DH/ox_N_sf"/>
</dbReference>
<evidence type="ECO:0000256" key="4">
    <source>
        <dbReference type="ARBA" id="ARBA00022827"/>
    </source>
</evidence>
<dbReference type="InterPro" id="IPR052161">
    <property type="entry name" value="Mycobact_Acyl-CoA_DH"/>
</dbReference>
<protein>
    <submittedName>
        <fullName evidence="9">Acyl-CoA dehydrogenase</fullName>
        <ecNumber evidence="9">1.3.8.-</ecNumber>
    </submittedName>
</protein>
<dbReference type="EC" id="1.3.8.-" evidence="9"/>
<keyword evidence="3" id="KW-0285">Flavoprotein</keyword>
<feature type="domain" description="Acyl-CoA dehydrogenase/oxidase N-terminal" evidence="8">
    <location>
        <begin position="383"/>
        <end position="501"/>
    </location>
</feature>
<dbReference type="PANTHER" id="PTHR43292">
    <property type="entry name" value="ACYL-COA DEHYDROGENASE"/>
    <property type="match status" value="1"/>
</dbReference>
<dbReference type="EMBL" id="JBIAMT010000005">
    <property type="protein sequence ID" value="MFF0499930.1"/>
    <property type="molecule type" value="Genomic_DNA"/>
</dbReference>
<evidence type="ECO:0000313" key="10">
    <source>
        <dbReference type="Proteomes" id="UP001601442"/>
    </source>
</evidence>
<keyword evidence="4" id="KW-0274">FAD</keyword>
<evidence type="ECO:0000256" key="2">
    <source>
        <dbReference type="ARBA" id="ARBA00009347"/>
    </source>
</evidence>
<feature type="domain" description="Acyl-CoA oxidase/dehydrogenase middle" evidence="7">
    <location>
        <begin position="132"/>
        <end position="207"/>
    </location>
</feature>
<evidence type="ECO:0000259" key="8">
    <source>
        <dbReference type="Pfam" id="PF02771"/>
    </source>
</evidence>
<feature type="domain" description="Acyl-CoA oxidase/dehydrogenase middle" evidence="7">
    <location>
        <begin position="508"/>
        <end position="598"/>
    </location>
</feature>
<name>A0ABW6P9T6_9NOCA</name>
<evidence type="ECO:0000256" key="5">
    <source>
        <dbReference type="ARBA" id="ARBA00023002"/>
    </source>
</evidence>
<organism evidence="9 10">
    <name type="scientific">Nocardia aobensis</name>
    <dbReference type="NCBI Taxonomy" id="257277"/>
    <lineage>
        <taxon>Bacteria</taxon>
        <taxon>Bacillati</taxon>
        <taxon>Actinomycetota</taxon>
        <taxon>Actinomycetes</taxon>
        <taxon>Mycobacteriales</taxon>
        <taxon>Nocardiaceae</taxon>
        <taxon>Nocardia</taxon>
    </lineage>
</organism>
<accession>A0ABW6P9T6</accession>
<dbReference type="SUPFAM" id="SSF56645">
    <property type="entry name" value="Acyl-CoA dehydrogenase NM domain-like"/>
    <property type="match status" value="2"/>
</dbReference>
<dbReference type="InterPro" id="IPR009075">
    <property type="entry name" value="AcylCo_DH/oxidase_C"/>
</dbReference>
<dbReference type="CDD" id="cd00567">
    <property type="entry name" value="ACAD"/>
    <property type="match status" value="1"/>
</dbReference>
<evidence type="ECO:0000256" key="3">
    <source>
        <dbReference type="ARBA" id="ARBA00022630"/>
    </source>
</evidence>
<feature type="domain" description="Acyl-CoA dehydrogenase/oxidase C-terminal" evidence="6">
    <location>
        <begin position="612"/>
        <end position="759"/>
    </location>
</feature>
<dbReference type="InterPro" id="IPR013786">
    <property type="entry name" value="AcylCoA_DH/ox_N"/>
</dbReference>
<sequence length="768" mass="83915">MSLTLTEEQVELRSVLRDFFTKRCDEDAVRQHLTSTDGYDANVWKQLNEQIGALSLAVPEDLGGAGFGYLELGIVLEEAGRTLYSAPLLSTALAIEAVMQSRDTAAMAEYLPRLASGEPATIAFVESPGHWAVTDIETRAEATSDGWILSGRKCHVIAAQQSTVILVSAKTDQSVSVFAVDSTAPGLSVTPIPTVDQTRRQAHLAFDRTPARLVGSLSSGASIVRHTLDAAAIFLAAEQVGGASRALDLAVEYSKTRVQYGKSIGSFQALKHLCADSLAEIETARSAVYDGLRALRDRAPDLSPAAASAKIFCSEVFASTARNCIQIHGAIGFTWEHSAHLYFKRATSSHVLFGTPAWHRQRLADLLDTFRDRTVSADTSADTPEEAEFRARARKWLAENLVGEFAEHPSVGSADDGEHWELRLAWEKKLSAAGWLGLTWPAEYGGRGLPLSYEIIFSEESARAGAPYRVGVHGQDLFGPTLLMHGTPEQKKRFLPAILAVEEFWGQGFSEPEAGSDLASLRTRARLEGDEWVIDGQKIWMTLGHHADWMYVLCRTDPQAPRHKGISLLVIPAHQPGVEVRPIRNMAGEADFCEVFFNGARTAADCVIGPVNEGWRVAMSALQVERGSLLMPVQLGFEREIDEALEIARTASVPDSLRDRLIDAWVAVRLMRATNLRTIAEVRQGVTPGPQATTSKLFASVQHQRLLDLAVESLAENATVAGPDYELHPLVRASLHSRAETIYGGSSQVQRNIISERLLGMPRESRTR</sequence>
<evidence type="ECO:0000256" key="1">
    <source>
        <dbReference type="ARBA" id="ARBA00001974"/>
    </source>
</evidence>
<dbReference type="InterPro" id="IPR036250">
    <property type="entry name" value="AcylCo_DH-like_C"/>
</dbReference>
<dbReference type="InterPro" id="IPR009100">
    <property type="entry name" value="AcylCoA_DH/oxidase_NM_dom_sf"/>
</dbReference>
<feature type="domain" description="Acyl-CoA dehydrogenase/oxidase C-terminal" evidence="6">
    <location>
        <begin position="219"/>
        <end position="365"/>
    </location>
</feature>
<dbReference type="Pfam" id="PF00441">
    <property type="entry name" value="Acyl-CoA_dh_1"/>
    <property type="match status" value="2"/>
</dbReference>
<comment type="caution">
    <text evidence="9">The sequence shown here is derived from an EMBL/GenBank/DDBJ whole genome shotgun (WGS) entry which is preliminary data.</text>
</comment>
<dbReference type="RefSeq" id="WP_387398829.1">
    <property type="nucleotide sequence ID" value="NZ_JBIAMT010000005.1"/>
</dbReference>
<keyword evidence="10" id="KW-1185">Reference proteome</keyword>
<dbReference type="PANTHER" id="PTHR43292:SF3">
    <property type="entry name" value="ACYL-COA DEHYDROGENASE FADE29"/>
    <property type="match status" value="1"/>
</dbReference>
<dbReference type="SUPFAM" id="SSF47203">
    <property type="entry name" value="Acyl-CoA dehydrogenase C-terminal domain-like"/>
    <property type="match status" value="2"/>
</dbReference>
<dbReference type="Pfam" id="PF02770">
    <property type="entry name" value="Acyl-CoA_dh_M"/>
    <property type="match status" value="2"/>
</dbReference>
<proteinExistence type="inferred from homology"/>
<comment type="similarity">
    <text evidence="2">Belongs to the acyl-CoA dehydrogenase family.</text>
</comment>
<gene>
    <name evidence="9" type="ORF">ACFYU5_26255</name>
</gene>
<feature type="domain" description="Acyl-CoA dehydrogenase/oxidase N-terminal" evidence="8">
    <location>
        <begin position="6"/>
        <end position="118"/>
    </location>
</feature>